<dbReference type="OrthoDB" id="6602337at2759"/>
<keyword evidence="2" id="KW-1185">Reference proteome</keyword>
<dbReference type="GO" id="GO:0003676">
    <property type="term" value="F:nucleic acid binding"/>
    <property type="evidence" value="ECO:0007669"/>
    <property type="project" value="InterPro"/>
</dbReference>
<reference evidence="1" key="1">
    <citation type="submission" date="2022-01" db="EMBL/GenBank/DDBJ databases">
        <authorList>
            <person name="King R."/>
        </authorList>
    </citation>
    <scope>NUCLEOTIDE SEQUENCE</scope>
</reference>
<evidence type="ECO:0000313" key="2">
    <source>
        <dbReference type="Proteomes" id="UP001153737"/>
    </source>
</evidence>
<sequence>MYDFYYDFIKSNYGESASLCYSDTDSLKLHINTDNVHDDIKDNSFWFDTSNYTDKNIHNIPQTKSVVGKFKDQYSGTLIESFYGTGAEAYCVQLSHSET</sequence>
<evidence type="ECO:0000313" key="1">
    <source>
        <dbReference type="EMBL" id="CAG9825652.1"/>
    </source>
</evidence>
<dbReference type="AlphaFoldDB" id="A0A9N9SKY8"/>
<reference evidence="1" key="2">
    <citation type="submission" date="2022-10" db="EMBL/GenBank/DDBJ databases">
        <authorList>
            <consortium name="ENA_rothamsted_submissions"/>
            <consortium name="culmorum"/>
            <person name="King R."/>
        </authorList>
    </citation>
    <scope>NUCLEOTIDE SEQUENCE</scope>
</reference>
<dbReference type="InterPro" id="IPR017964">
    <property type="entry name" value="DNA-dir_DNA_pol_B_CS"/>
</dbReference>
<name>A0A9N9SKY8_PHACE</name>
<accession>A0A9N9SKY8</accession>
<organism evidence="1 2">
    <name type="scientific">Phaedon cochleariae</name>
    <name type="common">Mustard beetle</name>
    <dbReference type="NCBI Taxonomy" id="80249"/>
    <lineage>
        <taxon>Eukaryota</taxon>
        <taxon>Metazoa</taxon>
        <taxon>Ecdysozoa</taxon>
        <taxon>Arthropoda</taxon>
        <taxon>Hexapoda</taxon>
        <taxon>Insecta</taxon>
        <taxon>Pterygota</taxon>
        <taxon>Neoptera</taxon>
        <taxon>Endopterygota</taxon>
        <taxon>Coleoptera</taxon>
        <taxon>Polyphaga</taxon>
        <taxon>Cucujiformia</taxon>
        <taxon>Chrysomeloidea</taxon>
        <taxon>Chrysomelidae</taxon>
        <taxon>Chrysomelinae</taxon>
        <taxon>Chrysomelini</taxon>
        <taxon>Phaedon</taxon>
    </lineage>
</organism>
<gene>
    <name evidence="1" type="ORF">PHAECO_LOCUS13072</name>
</gene>
<dbReference type="EMBL" id="OU896715">
    <property type="protein sequence ID" value="CAG9825652.1"/>
    <property type="molecule type" value="Genomic_DNA"/>
</dbReference>
<dbReference type="PANTHER" id="PTHR31511:SF12">
    <property type="entry name" value="RHO TERMINATION FACTOR N-TERMINAL DOMAIN-CONTAINING PROTEIN"/>
    <property type="match status" value="1"/>
</dbReference>
<dbReference type="GO" id="GO:0000166">
    <property type="term" value="F:nucleotide binding"/>
    <property type="evidence" value="ECO:0007669"/>
    <property type="project" value="InterPro"/>
</dbReference>
<dbReference type="PANTHER" id="PTHR31511">
    <property type="entry name" value="PROTEIN CBG23764"/>
    <property type="match status" value="1"/>
</dbReference>
<protein>
    <submittedName>
        <fullName evidence="1">Uncharacterized protein</fullName>
    </submittedName>
</protein>
<proteinExistence type="predicted"/>
<dbReference type="Proteomes" id="UP001153737">
    <property type="component" value="Chromosome 9"/>
</dbReference>
<dbReference type="PROSITE" id="PS00116">
    <property type="entry name" value="DNA_POLYMERASE_B"/>
    <property type="match status" value="1"/>
</dbReference>